<feature type="domain" description="F-box" evidence="1">
    <location>
        <begin position="6"/>
        <end position="46"/>
    </location>
</feature>
<keyword evidence="3" id="KW-1185">Reference proteome</keyword>
<reference evidence="3" key="2">
    <citation type="submission" date="2015-01" db="EMBL/GenBank/DDBJ databases">
        <title>Evolutionary Origins and Diversification of the Mycorrhizal Mutualists.</title>
        <authorList>
            <consortium name="DOE Joint Genome Institute"/>
            <consortium name="Mycorrhizal Genomics Consortium"/>
            <person name="Kohler A."/>
            <person name="Kuo A."/>
            <person name="Nagy L.G."/>
            <person name="Floudas D."/>
            <person name="Copeland A."/>
            <person name="Barry K.W."/>
            <person name="Cichocki N."/>
            <person name="Veneault-Fourrey C."/>
            <person name="LaButti K."/>
            <person name="Lindquist E.A."/>
            <person name="Lipzen A."/>
            <person name="Lundell T."/>
            <person name="Morin E."/>
            <person name="Murat C."/>
            <person name="Riley R."/>
            <person name="Ohm R."/>
            <person name="Sun H."/>
            <person name="Tunlid A."/>
            <person name="Henrissat B."/>
            <person name="Grigoriev I.V."/>
            <person name="Hibbett D.S."/>
            <person name="Martin F."/>
        </authorList>
    </citation>
    <scope>NUCLEOTIDE SEQUENCE [LARGE SCALE GENOMIC DNA]</scope>
    <source>
        <strain evidence="3">h7</strain>
    </source>
</reference>
<accession>A0A0C3CJA8</accession>
<dbReference type="HOGENOM" id="CLU_028894_0_0_1"/>
<dbReference type="InterPro" id="IPR036047">
    <property type="entry name" value="F-box-like_dom_sf"/>
</dbReference>
<dbReference type="SUPFAM" id="SSF81383">
    <property type="entry name" value="F-box domain"/>
    <property type="match status" value="1"/>
</dbReference>
<evidence type="ECO:0000313" key="2">
    <source>
        <dbReference type="EMBL" id="KIM44164.1"/>
    </source>
</evidence>
<evidence type="ECO:0000313" key="3">
    <source>
        <dbReference type="Proteomes" id="UP000053424"/>
    </source>
</evidence>
<dbReference type="OrthoDB" id="3049838at2759"/>
<organism evidence="2 3">
    <name type="scientific">Hebeloma cylindrosporum</name>
    <dbReference type="NCBI Taxonomy" id="76867"/>
    <lineage>
        <taxon>Eukaryota</taxon>
        <taxon>Fungi</taxon>
        <taxon>Dikarya</taxon>
        <taxon>Basidiomycota</taxon>
        <taxon>Agaricomycotina</taxon>
        <taxon>Agaricomycetes</taxon>
        <taxon>Agaricomycetidae</taxon>
        <taxon>Agaricales</taxon>
        <taxon>Agaricineae</taxon>
        <taxon>Hymenogastraceae</taxon>
        <taxon>Hebeloma</taxon>
    </lineage>
</organism>
<dbReference type="SMART" id="SM00256">
    <property type="entry name" value="FBOX"/>
    <property type="match status" value="1"/>
</dbReference>
<sequence>MPTHDLPLELWLEILSYLPRSTLHRMIGVNRILFELALDEKYEEIKFMADTTEMGYMFRQLEQSASIARRVKRLVIRPTFLPAMDIDYVENAVSSKLPAKANFLNCFRSSTVHIEEPFVAKKEDSTEEILRSGKRALKCCSNIQELTVVLHDHTLTSSFSSFLSSLWKADSIGPRLRKLHMHMTLSKFPIFLNPLINSPGHLRNLDAFSIDFAPSRFDVAFDYEQSKEAARDSYRALAPLRSFCWSLKQSLTAISISSHNTHDFATFLNDLPPHFPNLKKVELLAIFSLEAHQIAPLFRFLSDHSAQLEEVMIKPYPRQISFNHSDDSYAAWISDCVPNGFGTLVFPQLATFAVGLREHPKRHPDWSRWAGRNAKPVPNLSVMAPKLTRFIMNDLALSFERLSDILGTLAPGLEGIEFVATVLSPQLFDLLASKVPSVEMLAVEYKAISDFNITSQNQGSSAPGFLEAMRARRYPHWNLKLLRITTMSSCGQPHPNVWLMKNAAEAFSLEVQIDATYRCCCGDALRST</sequence>
<name>A0A0C3CJA8_HEBCY</name>
<protein>
    <recommendedName>
        <fullName evidence="1">F-box domain-containing protein</fullName>
    </recommendedName>
</protein>
<dbReference type="InterPro" id="IPR001810">
    <property type="entry name" value="F-box_dom"/>
</dbReference>
<dbReference type="EMBL" id="KN831774">
    <property type="protein sequence ID" value="KIM44164.1"/>
    <property type="molecule type" value="Genomic_DNA"/>
</dbReference>
<evidence type="ECO:0000259" key="1">
    <source>
        <dbReference type="SMART" id="SM00256"/>
    </source>
</evidence>
<reference evidence="2 3" key="1">
    <citation type="submission" date="2014-04" db="EMBL/GenBank/DDBJ databases">
        <authorList>
            <consortium name="DOE Joint Genome Institute"/>
            <person name="Kuo A."/>
            <person name="Gay G."/>
            <person name="Dore J."/>
            <person name="Kohler A."/>
            <person name="Nagy L.G."/>
            <person name="Floudas D."/>
            <person name="Copeland A."/>
            <person name="Barry K.W."/>
            <person name="Cichocki N."/>
            <person name="Veneault-Fourrey C."/>
            <person name="LaButti K."/>
            <person name="Lindquist E.A."/>
            <person name="Lipzen A."/>
            <person name="Lundell T."/>
            <person name="Morin E."/>
            <person name="Murat C."/>
            <person name="Sun H."/>
            <person name="Tunlid A."/>
            <person name="Henrissat B."/>
            <person name="Grigoriev I.V."/>
            <person name="Hibbett D.S."/>
            <person name="Martin F."/>
            <person name="Nordberg H.P."/>
            <person name="Cantor M.N."/>
            <person name="Hua S.X."/>
        </authorList>
    </citation>
    <scope>NUCLEOTIDE SEQUENCE [LARGE SCALE GENOMIC DNA]</scope>
    <source>
        <strain evidence="3">h7</strain>
    </source>
</reference>
<dbReference type="AlphaFoldDB" id="A0A0C3CJA8"/>
<dbReference type="Proteomes" id="UP000053424">
    <property type="component" value="Unassembled WGS sequence"/>
</dbReference>
<gene>
    <name evidence="2" type="ORF">M413DRAFT_443202</name>
</gene>
<proteinExistence type="predicted"/>